<dbReference type="InterPro" id="IPR006048">
    <property type="entry name" value="A-amylase/branching_C"/>
</dbReference>
<organism evidence="3 4">
    <name type="scientific">Rhodohalobacter barkolensis</name>
    <dbReference type="NCBI Taxonomy" id="2053187"/>
    <lineage>
        <taxon>Bacteria</taxon>
        <taxon>Pseudomonadati</taxon>
        <taxon>Balneolota</taxon>
        <taxon>Balneolia</taxon>
        <taxon>Balneolales</taxon>
        <taxon>Balneolaceae</taxon>
        <taxon>Rhodohalobacter</taxon>
    </lineage>
</organism>
<keyword evidence="1" id="KW-0732">Signal</keyword>
<dbReference type="Gene3D" id="3.20.20.80">
    <property type="entry name" value="Glycosidases"/>
    <property type="match status" value="1"/>
</dbReference>
<dbReference type="RefSeq" id="WP_101072060.1">
    <property type="nucleotide sequence ID" value="NZ_PISP01000001.1"/>
</dbReference>
<name>A0A2N0VKR6_9BACT</name>
<feature type="domain" description="Glycosyl hydrolase family 13 catalytic" evidence="2">
    <location>
        <begin position="41"/>
        <end position="365"/>
    </location>
</feature>
<protein>
    <submittedName>
        <fullName evidence="3">Alpha-amylase</fullName>
    </submittedName>
</protein>
<proteinExistence type="predicted"/>
<dbReference type="Proteomes" id="UP000233398">
    <property type="component" value="Unassembled WGS sequence"/>
</dbReference>
<gene>
    <name evidence="3" type="ORF">CWD77_04730</name>
</gene>
<dbReference type="SMART" id="SM00642">
    <property type="entry name" value="Aamy"/>
    <property type="match status" value="1"/>
</dbReference>
<dbReference type="Pfam" id="PF02806">
    <property type="entry name" value="Alpha-amylase_C"/>
    <property type="match status" value="1"/>
</dbReference>
<dbReference type="InterPro" id="IPR006047">
    <property type="entry name" value="GH13_cat_dom"/>
</dbReference>
<dbReference type="InterPro" id="IPR013780">
    <property type="entry name" value="Glyco_hydro_b"/>
</dbReference>
<evidence type="ECO:0000259" key="2">
    <source>
        <dbReference type="SMART" id="SM00642"/>
    </source>
</evidence>
<dbReference type="AlphaFoldDB" id="A0A2N0VKR6"/>
<dbReference type="EMBL" id="PISP01000001">
    <property type="protein sequence ID" value="PKD44772.1"/>
    <property type="molecule type" value="Genomic_DNA"/>
</dbReference>
<dbReference type="SUPFAM" id="SSF51445">
    <property type="entry name" value="(Trans)glycosidases"/>
    <property type="match status" value="1"/>
</dbReference>
<dbReference type="OrthoDB" id="9805159at2"/>
<dbReference type="Gene3D" id="2.60.40.1180">
    <property type="entry name" value="Golgi alpha-mannosidase II"/>
    <property type="match status" value="1"/>
</dbReference>
<keyword evidence="4" id="KW-1185">Reference proteome</keyword>
<dbReference type="CDD" id="cd11313">
    <property type="entry name" value="AmyAc_arch_bac_AmyA"/>
    <property type="match status" value="1"/>
</dbReference>
<feature type="signal peptide" evidence="1">
    <location>
        <begin position="1"/>
        <end position="25"/>
    </location>
</feature>
<sequence length="453" mass="52199">MVINRGFSALLTTLFVALLFFGCSSDETDRTSDISVNTPPEWSVNANIYEVNIRQFSPEGTFEAFSEEIPRLKEMGIEILWLMPIHPIGEENRKGTLGSYYSIVDYTEVNPEFGTKEDFQNLVDTAHENDMKVIIDWVANHTAWDAVWTETNPEYYVTNEDGEFYTPEEDWEDVIQLDVDNKDMWDAMISAMEYWVRDYNIDGFRADVAYMLPTEFWIEARQRLDEIKPVFMLAEAEEPELHQAFDMSYAWNYASTIRDIGAGEAGLDALDAVLSENFDRFDKSDYRMFFTTNHDENSWTGSDPDMYGDNFENFAVLSATVWGMPLVYNGQESGLDKQLEFFEKDQIDWNDYKYEDFYRTLLHLNRDNPALFNGNAGGDYLKVSTNSDDSIFAYKRIAGDDQVFVILNFSDSIQNFTFDSGDQGEWTDVFDGTDVSVPAEMELDANSYMLLAK</sequence>
<dbReference type="PANTHER" id="PTHR47786">
    <property type="entry name" value="ALPHA-1,4-GLUCAN:MALTOSE-1-PHOSPHATE MALTOSYLTRANSFERASE"/>
    <property type="match status" value="1"/>
</dbReference>
<evidence type="ECO:0000313" key="3">
    <source>
        <dbReference type="EMBL" id="PKD44772.1"/>
    </source>
</evidence>
<dbReference type="PANTHER" id="PTHR47786:SF2">
    <property type="entry name" value="GLYCOSYL HYDROLASE FAMILY 13 CATALYTIC DOMAIN-CONTAINING PROTEIN"/>
    <property type="match status" value="1"/>
</dbReference>
<dbReference type="PROSITE" id="PS51257">
    <property type="entry name" value="PROKAR_LIPOPROTEIN"/>
    <property type="match status" value="1"/>
</dbReference>
<reference evidence="3 4" key="1">
    <citation type="submission" date="2017-11" db="EMBL/GenBank/DDBJ databases">
        <title>Rhodohalobacter 15182 sp. nov., isolated from a salt lake.</title>
        <authorList>
            <person name="Han S."/>
        </authorList>
    </citation>
    <scope>NUCLEOTIDE SEQUENCE [LARGE SCALE GENOMIC DNA]</scope>
    <source>
        <strain evidence="3 4">15182</strain>
    </source>
</reference>
<dbReference type="GO" id="GO:0005975">
    <property type="term" value="P:carbohydrate metabolic process"/>
    <property type="evidence" value="ECO:0007669"/>
    <property type="project" value="InterPro"/>
</dbReference>
<evidence type="ECO:0000313" key="4">
    <source>
        <dbReference type="Proteomes" id="UP000233398"/>
    </source>
</evidence>
<comment type="caution">
    <text evidence="3">The sequence shown here is derived from an EMBL/GenBank/DDBJ whole genome shotgun (WGS) entry which is preliminary data.</text>
</comment>
<feature type="chain" id="PRO_5015007058" evidence="1">
    <location>
        <begin position="26"/>
        <end position="453"/>
    </location>
</feature>
<dbReference type="InterPro" id="IPR017853">
    <property type="entry name" value="GH"/>
</dbReference>
<accession>A0A2N0VKR6</accession>
<dbReference type="Pfam" id="PF00128">
    <property type="entry name" value="Alpha-amylase"/>
    <property type="match status" value="1"/>
</dbReference>
<evidence type="ECO:0000256" key="1">
    <source>
        <dbReference type="SAM" id="SignalP"/>
    </source>
</evidence>
<dbReference type="SUPFAM" id="SSF51011">
    <property type="entry name" value="Glycosyl hydrolase domain"/>
    <property type="match status" value="1"/>
</dbReference>